<feature type="transmembrane region" description="Helical" evidence="9">
    <location>
        <begin position="470"/>
        <end position="492"/>
    </location>
</feature>
<keyword evidence="3" id="KW-0633">Potassium transport</keyword>
<evidence type="ECO:0000256" key="9">
    <source>
        <dbReference type="SAM" id="Phobius"/>
    </source>
</evidence>
<feature type="transmembrane region" description="Helical" evidence="9">
    <location>
        <begin position="317"/>
        <end position="340"/>
    </location>
</feature>
<dbReference type="PANTHER" id="PTHR30540">
    <property type="entry name" value="OSMOTIC STRESS POTASSIUM TRANSPORTER"/>
    <property type="match status" value="1"/>
</dbReference>
<evidence type="ECO:0000256" key="6">
    <source>
        <dbReference type="ARBA" id="ARBA00022989"/>
    </source>
</evidence>
<feature type="domain" description="K+ potassium transporter integral membrane" evidence="10">
    <location>
        <begin position="47"/>
        <end position="539"/>
    </location>
</feature>
<evidence type="ECO:0000259" key="10">
    <source>
        <dbReference type="Pfam" id="PF02705"/>
    </source>
</evidence>
<keyword evidence="2" id="KW-0813">Transport</keyword>
<dbReference type="InterPro" id="IPR053952">
    <property type="entry name" value="K_trans_C"/>
</dbReference>
<evidence type="ECO:0000256" key="3">
    <source>
        <dbReference type="ARBA" id="ARBA00022538"/>
    </source>
</evidence>
<feature type="transmembrane region" description="Helical" evidence="9">
    <location>
        <begin position="214"/>
        <end position="231"/>
    </location>
</feature>
<evidence type="ECO:0000256" key="2">
    <source>
        <dbReference type="ARBA" id="ARBA00022448"/>
    </source>
</evidence>
<feature type="transmembrane region" description="Helical" evidence="9">
    <location>
        <begin position="413"/>
        <end position="434"/>
    </location>
</feature>
<evidence type="ECO:0000256" key="7">
    <source>
        <dbReference type="ARBA" id="ARBA00023065"/>
    </source>
</evidence>
<keyword evidence="5" id="KW-0630">Potassium</keyword>
<feature type="transmembrane region" description="Helical" evidence="9">
    <location>
        <begin position="243"/>
        <end position="261"/>
    </location>
</feature>
<dbReference type="AlphaFoldDB" id="A0A371CAQ6"/>
<dbReference type="Pfam" id="PF02705">
    <property type="entry name" value="K_trans"/>
    <property type="match status" value="1"/>
</dbReference>
<sequence>MCVHPNNSSEHSQTSAQNYLSDEEAPISSYPVADHHGPKNLRATLYLAFQSLGAVYGDIGTSPLYTLNSVFATTPSEEDIMGACSCIFWGLTLVVLIKYCIIVFIFGPNGGEGGIVAIYAKLARELNIAPVGVDFDQDSLDMLSKSETQASWMNNRHNRDNYGWFKKTAWNLFKYLPIICCLCGSAFLMSDGMLTPVQSVLSAIEGLEQPVPYMKHYVVLISCFILAILFLGQRVGSAKLAMVFSPIVFIWFAMLFVIGIINICKKPKILTATNPKYAFDYLLRGGIDNMGNVILALTGAEAMFADVGHFSPNAIRIAVITCVYPPLFMAYFGQGAALLVDPSIMPNVFYLSIPGGIGGGLYWFMFVLAILSTIIASQAIILGVFSVSRQLMALECMPQFPVCHMSAKIEGKVYIPMLNYIFMVACILCAIGFQNSNNTSSAYGLCVALDFFITTVMIAFSMYFCHKLHWFWSVFMVASFGLMDMCFVAAEVKKVPSGAWFPLMMSAVFISIMLLWKYGNQMRIQYEFDHRVNIKKLFTSPTCPNLQTFSVAHPGQPRVFEGQHVESEIVEHDLSDKSMEIEPIDEKNGLKYRGGHVTDYPADKVNFHVSDSDSAHSPLLDINGSSVSTRRYPGLVIFYSNLKFTLRSPNTVPAMLKTFIDSFPTLADHVVLLAVHIATVPRVPREDRISIVPVPSVPGLFRAVVTFGFMESAKMTQELEDDVALKVGYKSSGSTSNTPTGEEDHLAPRKVVHVFNKQFCYGYAYDKDNYMHTNAFCRFFIFCTIWFRKQLIDWIYGPFEYFFNASDKLVKILVTDPTSTPISVTTAAYI</sequence>
<evidence type="ECO:0000256" key="1">
    <source>
        <dbReference type="ARBA" id="ARBA00004141"/>
    </source>
</evidence>
<dbReference type="Pfam" id="PF22776">
    <property type="entry name" value="K_trans_C"/>
    <property type="match status" value="1"/>
</dbReference>
<name>A0A371CAQ6_YARLL</name>
<keyword evidence="8 9" id="KW-0472">Membrane</keyword>
<evidence type="ECO:0000259" key="11">
    <source>
        <dbReference type="Pfam" id="PF22776"/>
    </source>
</evidence>
<feature type="domain" description="K+ potassium transporter C-terminal" evidence="11">
    <location>
        <begin position="633"/>
        <end position="812"/>
    </location>
</feature>
<dbReference type="VEuPathDB" id="FungiDB:YALI1_C14595g"/>
<feature type="transmembrane region" description="Helical" evidence="9">
    <location>
        <begin position="440"/>
        <end position="463"/>
    </location>
</feature>
<dbReference type="InterPro" id="IPR003855">
    <property type="entry name" value="K+_transporter"/>
</dbReference>
<accession>A0A371CAQ6</accession>
<feature type="transmembrane region" description="Helical" evidence="9">
    <location>
        <begin position="80"/>
        <end position="106"/>
    </location>
</feature>
<dbReference type="GO" id="GO:0016020">
    <property type="term" value="C:membrane"/>
    <property type="evidence" value="ECO:0007669"/>
    <property type="project" value="UniProtKB-SubCell"/>
</dbReference>
<keyword evidence="7" id="KW-0406">Ion transport</keyword>
<proteinExistence type="predicted"/>
<dbReference type="VEuPathDB" id="FungiDB:YALI0_C10311g"/>
<keyword evidence="6 9" id="KW-1133">Transmembrane helix</keyword>
<comment type="subcellular location">
    <subcellularLocation>
        <location evidence="1">Membrane</location>
        <topology evidence="1">Multi-pass membrane protein</topology>
    </subcellularLocation>
</comment>
<feature type="transmembrane region" description="Helical" evidence="9">
    <location>
        <begin position="498"/>
        <end position="516"/>
    </location>
</feature>
<keyword evidence="4 9" id="KW-0812">Transmembrane</keyword>
<reference evidence="12 13" key="1">
    <citation type="submission" date="2018-07" db="EMBL/GenBank/DDBJ databases">
        <title>Draft Genome Assemblies for Five Robust Yarrowia lipolytica Strains Exhibiting High Lipid Production and Pentose Sugar Utilization and Sugar Alcohol Secretion from Undetoxified Lignocellulosic Biomass Hydrolysates.</title>
        <authorList>
            <consortium name="DOE Joint Genome Institute"/>
            <person name="Walker C."/>
            <person name="Ryu S."/>
            <person name="Na H."/>
            <person name="Zane M."/>
            <person name="LaButti K."/>
            <person name="Lipzen A."/>
            <person name="Haridas S."/>
            <person name="Barry K."/>
            <person name="Grigoriev I.V."/>
            <person name="Quarterman J."/>
            <person name="Slininger P."/>
            <person name="Dien B."/>
            <person name="Trinh C.T."/>
        </authorList>
    </citation>
    <scope>NUCLEOTIDE SEQUENCE [LARGE SCALE GENOMIC DNA]</scope>
    <source>
        <strain evidence="12 13">YB392</strain>
    </source>
</reference>
<dbReference type="InterPro" id="IPR053951">
    <property type="entry name" value="K_trans_N"/>
</dbReference>
<evidence type="ECO:0000313" key="13">
    <source>
        <dbReference type="Proteomes" id="UP000256601"/>
    </source>
</evidence>
<dbReference type="EMBL" id="KZ858965">
    <property type="protein sequence ID" value="RDW27282.1"/>
    <property type="molecule type" value="Genomic_DNA"/>
</dbReference>
<protein>
    <submittedName>
        <fullName evidence="12">Potassium transporter-domain-containing protein</fullName>
    </submittedName>
</protein>
<dbReference type="Proteomes" id="UP000256601">
    <property type="component" value="Unassembled WGS sequence"/>
</dbReference>
<dbReference type="PANTHER" id="PTHR30540:SF83">
    <property type="entry name" value="K+ POTASSIUM TRANSPORTER"/>
    <property type="match status" value="1"/>
</dbReference>
<evidence type="ECO:0000256" key="8">
    <source>
        <dbReference type="ARBA" id="ARBA00023136"/>
    </source>
</evidence>
<gene>
    <name evidence="12" type="ORF">B0I71DRAFT_157860</name>
</gene>
<organism evidence="12 13">
    <name type="scientific">Yarrowia lipolytica</name>
    <name type="common">Candida lipolytica</name>
    <dbReference type="NCBI Taxonomy" id="4952"/>
    <lineage>
        <taxon>Eukaryota</taxon>
        <taxon>Fungi</taxon>
        <taxon>Dikarya</taxon>
        <taxon>Ascomycota</taxon>
        <taxon>Saccharomycotina</taxon>
        <taxon>Dipodascomycetes</taxon>
        <taxon>Dipodascales</taxon>
        <taxon>Dipodascales incertae sedis</taxon>
        <taxon>Yarrowia</taxon>
    </lineage>
</organism>
<evidence type="ECO:0000256" key="4">
    <source>
        <dbReference type="ARBA" id="ARBA00022692"/>
    </source>
</evidence>
<evidence type="ECO:0000313" key="12">
    <source>
        <dbReference type="EMBL" id="RDW27282.1"/>
    </source>
</evidence>
<feature type="transmembrane region" description="Helical" evidence="9">
    <location>
        <begin position="360"/>
        <end position="385"/>
    </location>
</feature>
<feature type="transmembrane region" description="Helical" evidence="9">
    <location>
        <begin position="175"/>
        <end position="194"/>
    </location>
</feature>
<dbReference type="GO" id="GO:0015079">
    <property type="term" value="F:potassium ion transmembrane transporter activity"/>
    <property type="evidence" value="ECO:0007669"/>
    <property type="project" value="InterPro"/>
</dbReference>
<dbReference type="NCBIfam" id="TIGR00794">
    <property type="entry name" value="kup"/>
    <property type="match status" value="1"/>
</dbReference>
<evidence type="ECO:0000256" key="5">
    <source>
        <dbReference type="ARBA" id="ARBA00022958"/>
    </source>
</evidence>